<feature type="domain" description="DUF2399" evidence="1">
    <location>
        <begin position="20"/>
        <end position="154"/>
    </location>
</feature>
<dbReference type="STRING" id="1415166.NONO_c37650"/>
<dbReference type="PATRIC" id="fig|1415166.3.peg.3864"/>
<dbReference type="Proteomes" id="UP000019150">
    <property type="component" value="Chromosome"/>
</dbReference>
<name>W5THB3_9NOCA</name>
<accession>W5THB3</accession>
<dbReference type="Pfam" id="PF09664">
    <property type="entry name" value="DUF2399"/>
    <property type="match status" value="1"/>
</dbReference>
<dbReference type="InterPro" id="IPR024465">
    <property type="entry name" value="DUF2399"/>
</dbReference>
<evidence type="ECO:0000313" key="2">
    <source>
        <dbReference type="EMBL" id="AHH18549.1"/>
    </source>
</evidence>
<dbReference type="AlphaFoldDB" id="W5THB3"/>
<dbReference type="KEGG" id="nno:NONO_c37650"/>
<reference evidence="2 3" key="1">
    <citation type="journal article" date="2014" name="Appl. Environ. Microbiol.">
        <title>Insights into the Microbial Degradation of Rubber and Gutta-Percha by Analysis of the Complete Genome of Nocardia nova SH22a.</title>
        <authorList>
            <person name="Luo Q."/>
            <person name="Hiessl S."/>
            <person name="Poehlein A."/>
            <person name="Daniel R."/>
            <person name="Steinbuchel A."/>
        </authorList>
    </citation>
    <scope>NUCLEOTIDE SEQUENCE [LARGE SCALE GENOMIC DNA]</scope>
    <source>
        <strain evidence="2">SH22a</strain>
    </source>
</reference>
<protein>
    <recommendedName>
        <fullName evidence="1">DUF2399 domain-containing protein</fullName>
    </recommendedName>
</protein>
<evidence type="ECO:0000313" key="3">
    <source>
        <dbReference type="Proteomes" id="UP000019150"/>
    </source>
</evidence>
<proteinExistence type="predicted"/>
<keyword evidence="3" id="KW-1185">Reference proteome</keyword>
<dbReference type="HOGENOM" id="CLU_1650372_0_0_11"/>
<dbReference type="EMBL" id="CP006850">
    <property type="protein sequence ID" value="AHH18549.1"/>
    <property type="molecule type" value="Genomic_DNA"/>
</dbReference>
<sequence length="160" mass="17499">MKWPHRRTFVAHVRSLNEPWSTAPGARVFVCENATVVEAAADRYGPCCPPMVCTDGQASLAAIDLVSGLAAAGCSIAVRADIDEAGLTIVENLRSAAPAATLWRYNAPTYSRYMGFEIAAEPRDDPDSELERLRELYLRQRVVVHDEALLDQLIGSGARR</sequence>
<evidence type="ECO:0000259" key="1">
    <source>
        <dbReference type="Pfam" id="PF09664"/>
    </source>
</evidence>
<gene>
    <name evidence="2" type="ORF">NONO_c37650</name>
</gene>
<organism evidence="2 3">
    <name type="scientific">Nocardia nova SH22a</name>
    <dbReference type="NCBI Taxonomy" id="1415166"/>
    <lineage>
        <taxon>Bacteria</taxon>
        <taxon>Bacillati</taxon>
        <taxon>Actinomycetota</taxon>
        <taxon>Actinomycetes</taxon>
        <taxon>Mycobacteriales</taxon>
        <taxon>Nocardiaceae</taxon>
        <taxon>Nocardia</taxon>
    </lineage>
</organism>